<keyword evidence="9" id="KW-1185">Reference proteome</keyword>
<dbReference type="CDD" id="cd03426">
    <property type="entry name" value="NUDIX_CoAse_Nudt7"/>
    <property type="match status" value="1"/>
</dbReference>
<sequence length="228" mass="24831">MDTLRPSRAPAWLRPAVARLPQATAYARNLLGVDEQNPPRGKRAAAVLLLFAGDSRDEAQLLLTHRSPTMRSHPGQIALPGGRVDPEDRSVVACALREAWEETAARAEDITPLGVLGALHVSANNHPVHPVLAHWHSPSPVFPHSEVEVDDVFSASVDELLAQRIQVGAGNYRGPAFWHNGYLVWGFTASVIESVLVAAEWAEELDPHGPVEDLAGALDASRNQERRR</sequence>
<protein>
    <submittedName>
        <fullName evidence="8">CoA pyrophosphatase</fullName>
    </submittedName>
</protein>
<dbReference type="PANTHER" id="PTHR12992:SF11">
    <property type="entry name" value="MITOCHONDRIAL COENZYME A DIPHOSPHATASE NUDT8"/>
    <property type="match status" value="1"/>
</dbReference>
<evidence type="ECO:0000256" key="2">
    <source>
        <dbReference type="ARBA" id="ARBA00001946"/>
    </source>
</evidence>
<dbReference type="OrthoDB" id="9802805at2"/>
<dbReference type="InterPro" id="IPR045121">
    <property type="entry name" value="CoAse"/>
</dbReference>
<organism evidence="8 9">
    <name type="scientific">Corynebacterium tapiri</name>
    <dbReference type="NCBI Taxonomy" id="1448266"/>
    <lineage>
        <taxon>Bacteria</taxon>
        <taxon>Bacillati</taxon>
        <taxon>Actinomycetota</taxon>
        <taxon>Actinomycetes</taxon>
        <taxon>Mycobacteriales</taxon>
        <taxon>Corynebacteriaceae</taxon>
        <taxon>Corynebacterium</taxon>
    </lineage>
</organism>
<accession>A0A5C4U3L8</accession>
<dbReference type="PANTHER" id="PTHR12992">
    <property type="entry name" value="NUDIX HYDROLASE"/>
    <property type="match status" value="1"/>
</dbReference>
<evidence type="ECO:0000256" key="6">
    <source>
        <dbReference type="ARBA" id="ARBA00023211"/>
    </source>
</evidence>
<keyword evidence="3" id="KW-0479">Metal-binding</keyword>
<comment type="cofactor">
    <cofactor evidence="2">
        <name>Mg(2+)</name>
        <dbReference type="ChEBI" id="CHEBI:18420"/>
    </cofactor>
</comment>
<dbReference type="GO" id="GO:0010945">
    <property type="term" value="F:coenzyme A diphosphatase activity"/>
    <property type="evidence" value="ECO:0007669"/>
    <property type="project" value="InterPro"/>
</dbReference>
<dbReference type="InterPro" id="IPR015797">
    <property type="entry name" value="NUDIX_hydrolase-like_dom_sf"/>
</dbReference>
<evidence type="ECO:0000256" key="1">
    <source>
        <dbReference type="ARBA" id="ARBA00001936"/>
    </source>
</evidence>
<dbReference type="SUPFAM" id="SSF55811">
    <property type="entry name" value="Nudix"/>
    <property type="match status" value="1"/>
</dbReference>
<reference evidence="8 9" key="1">
    <citation type="submission" date="2019-06" db="EMBL/GenBank/DDBJ databases">
        <authorList>
            <person name="Li J."/>
        </authorList>
    </citation>
    <scope>NUCLEOTIDE SEQUENCE [LARGE SCALE GENOMIC DNA]</scope>
    <source>
        <strain evidence="8 9">LMG 28165</strain>
    </source>
</reference>
<evidence type="ECO:0000259" key="7">
    <source>
        <dbReference type="PROSITE" id="PS51462"/>
    </source>
</evidence>
<dbReference type="PROSITE" id="PS51462">
    <property type="entry name" value="NUDIX"/>
    <property type="match status" value="1"/>
</dbReference>
<feature type="domain" description="Nudix hydrolase" evidence="7">
    <location>
        <begin position="41"/>
        <end position="219"/>
    </location>
</feature>
<dbReference type="EMBL" id="VDHJ01000008">
    <property type="protein sequence ID" value="TNL97356.1"/>
    <property type="molecule type" value="Genomic_DNA"/>
</dbReference>
<evidence type="ECO:0000313" key="8">
    <source>
        <dbReference type="EMBL" id="TNL97356.1"/>
    </source>
</evidence>
<dbReference type="Gene3D" id="3.90.79.10">
    <property type="entry name" value="Nucleoside Triphosphate Pyrophosphohydrolase"/>
    <property type="match status" value="1"/>
</dbReference>
<comment type="caution">
    <text evidence="8">The sequence shown here is derived from an EMBL/GenBank/DDBJ whole genome shotgun (WGS) entry which is preliminary data.</text>
</comment>
<dbReference type="GO" id="GO:0046872">
    <property type="term" value="F:metal ion binding"/>
    <property type="evidence" value="ECO:0007669"/>
    <property type="project" value="UniProtKB-KW"/>
</dbReference>
<dbReference type="Pfam" id="PF00293">
    <property type="entry name" value="NUDIX"/>
    <property type="match status" value="1"/>
</dbReference>
<dbReference type="Proteomes" id="UP000312032">
    <property type="component" value="Unassembled WGS sequence"/>
</dbReference>
<evidence type="ECO:0000256" key="3">
    <source>
        <dbReference type="ARBA" id="ARBA00022723"/>
    </source>
</evidence>
<evidence type="ECO:0000313" key="9">
    <source>
        <dbReference type="Proteomes" id="UP000312032"/>
    </source>
</evidence>
<keyword evidence="6" id="KW-0464">Manganese</keyword>
<gene>
    <name evidence="8" type="ORF">FHE74_06720</name>
</gene>
<evidence type="ECO:0000256" key="4">
    <source>
        <dbReference type="ARBA" id="ARBA00022801"/>
    </source>
</evidence>
<comment type="cofactor">
    <cofactor evidence="1">
        <name>Mn(2+)</name>
        <dbReference type="ChEBI" id="CHEBI:29035"/>
    </cofactor>
</comment>
<evidence type="ECO:0000256" key="5">
    <source>
        <dbReference type="ARBA" id="ARBA00022842"/>
    </source>
</evidence>
<dbReference type="InterPro" id="IPR000086">
    <property type="entry name" value="NUDIX_hydrolase_dom"/>
</dbReference>
<proteinExistence type="predicted"/>
<keyword evidence="4" id="KW-0378">Hydrolase</keyword>
<keyword evidence="5" id="KW-0460">Magnesium</keyword>
<name>A0A5C4U3L8_9CORY</name>
<dbReference type="AlphaFoldDB" id="A0A5C4U3L8"/>